<dbReference type="EC" id="2.4.-.-" evidence="4"/>
<reference evidence="4 5" key="1">
    <citation type="submission" date="2023-04" db="EMBL/GenBank/DDBJ databases">
        <title>Ectobacillus antri isolated from activated sludge.</title>
        <authorList>
            <person name="Yan P."/>
            <person name="Liu X."/>
        </authorList>
    </citation>
    <scope>NUCLEOTIDE SEQUENCE [LARGE SCALE GENOMIC DNA]</scope>
    <source>
        <strain evidence="4 5">C18H</strain>
    </source>
</reference>
<dbReference type="PANTHER" id="PTHR43685:SF2">
    <property type="entry name" value="GLYCOSYLTRANSFERASE 2-LIKE DOMAIN-CONTAINING PROTEIN"/>
    <property type="match status" value="1"/>
</dbReference>
<keyword evidence="5" id="KW-1185">Reference proteome</keyword>
<dbReference type="RefSeq" id="WP_278018056.1">
    <property type="nucleotide sequence ID" value="NZ_JARRRY010000003.1"/>
</dbReference>
<name>A0ABT6H465_9BACI</name>
<keyword evidence="1 4" id="KW-0808">Transferase</keyword>
<dbReference type="InterPro" id="IPR027791">
    <property type="entry name" value="Galactosyl_T_C"/>
</dbReference>
<evidence type="ECO:0000313" key="4">
    <source>
        <dbReference type="EMBL" id="MDG5754014.1"/>
    </source>
</evidence>
<comment type="caution">
    <text evidence="4">The sequence shown here is derived from an EMBL/GenBank/DDBJ whole genome shotgun (WGS) entry which is preliminary data.</text>
</comment>
<organism evidence="4 5">
    <name type="scientific">Ectobacillus antri</name>
    <dbReference type="NCBI Taxonomy" id="2486280"/>
    <lineage>
        <taxon>Bacteria</taxon>
        <taxon>Bacillati</taxon>
        <taxon>Bacillota</taxon>
        <taxon>Bacilli</taxon>
        <taxon>Bacillales</taxon>
        <taxon>Bacillaceae</taxon>
        <taxon>Ectobacillus</taxon>
    </lineage>
</organism>
<protein>
    <submittedName>
        <fullName evidence="4">Glycosyltransferase</fullName>
        <ecNumber evidence="4">2.4.-.-</ecNumber>
    </submittedName>
</protein>
<dbReference type="InterPro" id="IPR029044">
    <property type="entry name" value="Nucleotide-diphossugar_trans"/>
</dbReference>
<dbReference type="InterPro" id="IPR050834">
    <property type="entry name" value="Glycosyltransf_2"/>
</dbReference>
<proteinExistence type="predicted"/>
<dbReference type="EMBL" id="JARULN010000005">
    <property type="protein sequence ID" value="MDG5754014.1"/>
    <property type="molecule type" value="Genomic_DNA"/>
</dbReference>
<feature type="domain" description="Glycosyltransferase 2-like" evidence="2">
    <location>
        <begin position="6"/>
        <end position="133"/>
    </location>
</feature>
<dbReference type="Pfam" id="PF00535">
    <property type="entry name" value="Glycos_transf_2"/>
    <property type="match status" value="1"/>
</dbReference>
<accession>A0ABT6H465</accession>
<dbReference type="PANTHER" id="PTHR43685">
    <property type="entry name" value="GLYCOSYLTRANSFERASE"/>
    <property type="match status" value="1"/>
</dbReference>
<evidence type="ECO:0000259" key="3">
    <source>
        <dbReference type="Pfam" id="PF02709"/>
    </source>
</evidence>
<dbReference type="InterPro" id="IPR001173">
    <property type="entry name" value="Glyco_trans_2-like"/>
</dbReference>
<sequence length="409" mass="47377">MTIAVSVIMNSHNKYPQNLLSLYALEHQNFDLSKLEVILIDDASTDETPLLNCYTPPYTFRYIRCEENVGRSKAKNMGIYASQGDVLIILDAEMLVGPEFVQQHYQYHQTDDHLIVTGCTNHYGVYTVVDYGMDKKDFAKFSALAKRKLSRLPRNTREIVKKSILKQTGAEQVNQKFAIFTKDDIKSLKYKPLSFLQGGWGTEIIAAFGCEFNGFYGPWMFVVTRNISVKRTTFDVVGPFYEEFNGWGYEDWEFGYRVHKYGGKILEVPHIPVYHQEHAKSAFNIYKEGYINYLKFYEKHMSFEVGVTSLKYVDYRYGYSLLDFNELVQEFYALQQEYSKESENVRNCYLQLFKTIAVLAAAAQPIIQLVANSGIDNDQLESILAEIQIFRQIGKYGRLMNTLEFLLRK</sequence>
<dbReference type="CDD" id="cd00761">
    <property type="entry name" value="Glyco_tranf_GTA_type"/>
    <property type="match status" value="1"/>
</dbReference>
<evidence type="ECO:0000256" key="1">
    <source>
        <dbReference type="ARBA" id="ARBA00022679"/>
    </source>
</evidence>
<evidence type="ECO:0000259" key="2">
    <source>
        <dbReference type="Pfam" id="PF00535"/>
    </source>
</evidence>
<feature type="domain" description="Galactosyltransferase C-terminal" evidence="3">
    <location>
        <begin position="226"/>
        <end position="272"/>
    </location>
</feature>
<keyword evidence="4" id="KW-0328">Glycosyltransferase</keyword>
<dbReference type="Pfam" id="PF02709">
    <property type="entry name" value="Glyco_transf_7C"/>
    <property type="match status" value="1"/>
</dbReference>
<dbReference type="SUPFAM" id="SSF53448">
    <property type="entry name" value="Nucleotide-diphospho-sugar transferases"/>
    <property type="match status" value="1"/>
</dbReference>
<evidence type="ECO:0000313" key="5">
    <source>
        <dbReference type="Proteomes" id="UP001218246"/>
    </source>
</evidence>
<dbReference type="Proteomes" id="UP001218246">
    <property type="component" value="Unassembled WGS sequence"/>
</dbReference>
<dbReference type="Gene3D" id="3.90.550.10">
    <property type="entry name" value="Spore Coat Polysaccharide Biosynthesis Protein SpsA, Chain A"/>
    <property type="match status" value="1"/>
</dbReference>
<dbReference type="GO" id="GO:0016757">
    <property type="term" value="F:glycosyltransferase activity"/>
    <property type="evidence" value="ECO:0007669"/>
    <property type="project" value="UniProtKB-KW"/>
</dbReference>
<gene>
    <name evidence="4" type="ORF">P6P90_08505</name>
</gene>